<keyword evidence="4" id="KW-1185">Reference proteome</keyword>
<dbReference type="Proteomes" id="UP000324233">
    <property type="component" value="Chromosome"/>
</dbReference>
<dbReference type="KEGG" id="agv:OJF2_41090"/>
<evidence type="ECO:0000313" key="3">
    <source>
        <dbReference type="EMBL" id="QEH35556.1"/>
    </source>
</evidence>
<evidence type="ECO:0000256" key="2">
    <source>
        <dbReference type="SAM" id="SignalP"/>
    </source>
</evidence>
<protein>
    <submittedName>
        <fullName evidence="3">Uncharacterized protein</fullName>
    </submittedName>
</protein>
<proteinExistence type="predicted"/>
<dbReference type="PROSITE" id="PS51257">
    <property type="entry name" value="PROKAR_LIPOPROTEIN"/>
    <property type="match status" value="1"/>
</dbReference>
<gene>
    <name evidence="3" type="ORF">OJF2_41090</name>
</gene>
<dbReference type="EMBL" id="CP042997">
    <property type="protein sequence ID" value="QEH35556.1"/>
    <property type="molecule type" value="Genomic_DNA"/>
</dbReference>
<accession>A0A5B9W4J3</accession>
<sequence length="170" mass="18599" precursor="true">MRLPRVRFTVRTMMLAVAAAGISLVACTRAIEAYDAYLFRKGWATRDVVGLIKAVNREEGTVSMTLGMDDGLCAGDDVYIYREEPEIRYIGQARVVTVTNEWSVGLIAARPRGVEVHVGDQVARFSWDHFRRLSLPAGCRRGEVPERAPSPKSGIASAESGLTENGTDGL</sequence>
<dbReference type="RefSeq" id="WP_148595347.1">
    <property type="nucleotide sequence ID" value="NZ_CP042997.1"/>
</dbReference>
<feature type="chain" id="PRO_5022883885" evidence="2">
    <location>
        <begin position="20"/>
        <end position="170"/>
    </location>
</feature>
<feature type="compositionally biased region" description="Polar residues" evidence="1">
    <location>
        <begin position="160"/>
        <end position="170"/>
    </location>
</feature>
<reference evidence="3 4" key="1">
    <citation type="submission" date="2019-08" db="EMBL/GenBank/DDBJ databases">
        <title>Deep-cultivation of Planctomycetes and their phenomic and genomic characterization uncovers novel biology.</title>
        <authorList>
            <person name="Wiegand S."/>
            <person name="Jogler M."/>
            <person name="Boedeker C."/>
            <person name="Pinto D."/>
            <person name="Vollmers J."/>
            <person name="Rivas-Marin E."/>
            <person name="Kohn T."/>
            <person name="Peeters S.H."/>
            <person name="Heuer A."/>
            <person name="Rast P."/>
            <person name="Oberbeckmann S."/>
            <person name="Bunk B."/>
            <person name="Jeske O."/>
            <person name="Meyerdierks A."/>
            <person name="Storesund J.E."/>
            <person name="Kallscheuer N."/>
            <person name="Luecker S."/>
            <person name="Lage O.M."/>
            <person name="Pohl T."/>
            <person name="Merkel B.J."/>
            <person name="Hornburger P."/>
            <person name="Mueller R.-W."/>
            <person name="Bruemmer F."/>
            <person name="Labrenz M."/>
            <person name="Spormann A.M."/>
            <person name="Op den Camp H."/>
            <person name="Overmann J."/>
            <person name="Amann R."/>
            <person name="Jetten M.S.M."/>
            <person name="Mascher T."/>
            <person name="Medema M.H."/>
            <person name="Devos D.P."/>
            <person name="Kaster A.-K."/>
            <person name="Ovreas L."/>
            <person name="Rohde M."/>
            <person name="Galperin M.Y."/>
            <person name="Jogler C."/>
        </authorList>
    </citation>
    <scope>NUCLEOTIDE SEQUENCE [LARGE SCALE GENOMIC DNA]</scope>
    <source>
        <strain evidence="3 4">OJF2</strain>
    </source>
</reference>
<evidence type="ECO:0000256" key="1">
    <source>
        <dbReference type="SAM" id="MobiDB-lite"/>
    </source>
</evidence>
<feature type="signal peptide" evidence="2">
    <location>
        <begin position="1"/>
        <end position="19"/>
    </location>
</feature>
<name>A0A5B9W4J3_9BACT</name>
<organism evidence="3 4">
    <name type="scientific">Aquisphaera giovannonii</name>
    <dbReference type="NCBI Taxonomy" id="406548"/>
    <lineage>
        <taxon>Bacteria</taxon>
        <taxon>Pseudomonadati</taxon>
        <taxon>Planctomycetota</taxon>
        <taxon>Planctomycetia</taxon>
        <taxon>Isosphaerales</taxon>
        <taxon>Isosphaeraceae</taxon>
        <taxon>Aquisphaera</taxon>
    </lineage>
</organism>
<keyword evidence="2" id="KW-0732">Signal</keyword>
<feature type="region of interest" description="Disordered" evidence="1">
    <location>
        <begin position="141"/>
        <end position="170"/>
    </location>
</feature>
<dbReference type="AlphaFoldDB" id="A0A5B9W4J3"/>
<evidence type="ECO:0000313" key="4">
    <source>
        <dbReference type="Proteomes" id="UP000324233"/>
    </source>
</evidence>